<sequence length="217" mass="23789">MTARNSRARSAAETRERFLQAGIQMLAGQGVAGLTVRTIAATADSSTIAVYSRFGGRAGMLQALYHRAFEQLGAVFAALPPCTDDRERDALDLAVAYRRFALENPPRYAFMFERPLADFDPDPELRHHVLQFTLTTILGRATPPGASDEDGFTCSYLLWTTMHGLISAELMGPQRNPLPSKGPVPDEQARDELYRAGVRAITHGLAEKYPAGDHAEL</sequence>
<dbReference type="RefSeq" id="WP_209666857.1">
    <property type="nucleotide sequence ID" value="NZ_JAGGMS010000001.1"/>
</dbReference>
<dbReference type="InterPro" id="IPR050109">
    <property type="entry name" value="HTH-type_TetR-like_transc_reg"/>
</dbReference>
<keyword evidence="1" id="KW-0805">Transcription regulation</keyword>
<feature type="DNA-binding region" description="H-T-H motif" evidence="4">
    <location>
        <begin position="35"/>
        <end position="54"/>
    </location>
</feature>
<evidence type="ECO:0000313" key="6">
    <source>
        <dbReference type="EMBL" id="MBP2183726.1"/>
    </source>
</evidence>
<protein>
    <submittedName>
        <fullName evidence="6">AcrR family transcriptional regulator</fullName>
    </submittedName>
</protein>
<dbReference type="Proteomes" id="UP000741013">
    <property type="component" value="Unassembled WGS sequence"/>
</dbReference>
<dbReference type="Pfam" id="PF13305">
    <property type="entry name" value="TetR_C_33"/>
    <property type="match status" value="1"/>
</dbReference>
<evidence type="ECO:0000256" key="2">
    <source>
        <dbReference type="ARBA" id="ARBA00023125"/>
    </source>
</evidence>
<dbReference type="InterPro" id="IPR025996">
    <property type="entry name" value="MT1864/Rv1816-like_C"/>
</dbReference>
<evidence type="ECO:0000259" key="5">
    <source>
        <dbReference type="PROSITE" id="PS50977"/>
    </source>
</evidence>
<accession>A0ABS4PWB7</accession>
<organism evidence="6 7">
    <name type="scientific">Amycolatopsis magusensis</name>
    <dbReference type="NCBI Taxonomy" id="882444"/>
    <lineage>
        <taxon>Bacteria</taxon>
        <taxon>Bacillati</taxon>
        <taxon>Actinomycetota</taxon>
        <taxon>Actinomycetes</taxon>
        <taxon>Pseudonocardiales</taxon>
        <taxon>Pseudonocardiaceae</taxon>
        <taxon>Amycolatopsis</taxon>
    </lineage>
</organism>
<keyword evidence="2 4" id="KW-0238">DNA-binding</keyword>
<evidence type="ECO:0000256" key="1">
    <source>
        <dbReference type="ARBA" id="ARBA00023015"/>
    </source>
</evidence>
<dbReference type="InterPro" id="IPR001647">
    <property type="entry name" value="HTH_TetR"/>
</dbReference>
<keyword evidence="3" id="KW-0804">Transcription</keyword>
<dbReference type="PANTHER" id="PTHR30055:SF220">
    <property type="entry name" value="TETR-FAMILY REGULATORY PROTEIN"/>
    <property type="match status" value="1"/>
</dbReference>
<dbReference type="SUPFAM" id="SSF46689">
    <property type="entry name" value="Homeodomain-like"/>
    <property type="match status" value="1"/>
</dbReference>
<dbReference type="SUPFAM" id="SSF48498">
    <property type="entry name" value="Tetracyclin repressor-like, C-terminal domain"/>
    <property type="match status" value="1"/>
</dbReference>
<name>A0ABS4PWB7_9PSEU</name>
<dbReference type="Gene3D" id="1.10.357.10">
    <property type="entry name" value="Tetracycline Repressor, domain 2"/>
    <property type="match status" value="1"/>
</dbReference>
<reference evidence="6 7" key="1">
    <citation type="submission" date="2021-03" db="EMBL/GenBank/DDBJ databases">
        <title>Sequencing the genomes of 1000 actinobacteria strains.</title>
        <authorList>
            <person name="Klenk H.-P."/>
        </authorList>
    </citation>
    <scope>NUCLEOTIDE SEQUENCE [LARGE SCALE GENOMIC DNA]</scope>
    <source>
        <strain evidence="6 7">DSM 45510</strain>
    </source>
</reference>
<dbReference type="InterPro" id="IPR009057">
    <property type="entry name" value="Homeodomain-like_sf"/>
</dbReference>
<dbReference type="Pfam" id="PF00440">
    <property type="entry name" value="TetR_N"/>
    <property type="match status" value="1"/>
</dbReference>
<evidence type="ECO:0000256" key="4">
    <source>
        <dbReference type="PROSITE-ProRule" id="PRU00335"/>
    </source>
</evidence>
<dbReference type="PANTHER" id="PTHR30055">
    <property type="entry name" value="HTH-TYPE TRANSCRIPTIONAL REGULATOR RUTR"/>
    <property type="match status" value="1"/>
</dbReference>
<evidence type="ECO:0000313" key="7">
    <source>
        <dbReference type="Proteomes" id="UP000741013"/>
    </source>
</evidence>
<feature type="domain" description="HTH tetR-type" evidence="5">
    <location>
        <begin position="12"/>
        <end position="72"/>
    </location>
</feature>
<gene>
    <name evidence="6" type="ORF">JOM49_005252</name>
</gene>
<proteinExistence type="predicted"/>
<evidence type="ECO:0000256" key="3">
    <source>
        <dbReference type="ARBA" id="ARBA00023163"/>
    </source>
</evidence>
<dbReference type="PROSITE" id="PS50977">
    <property type="entry name" value="HTH_TETR_2"/>
    <property type="match status" value="1"/>
</dbReference>
<comment type="caution">
    <text evidence="6">The sequence shown here is derived from an EMBL/GenBank/DDBJ whole genome shotgun (WGS) entry which is preliminary data.</text>
</comment>
<dbReference type="InterPro" id="IPR036271">
    <property type="entry name" value="Tet_transcr_reg_TetR-rel_C_sf"/>
</dbReference>
<dbReference type="EMBL" id="JAGGMS010000001">
    <property type="protein sequence ID" value="MBP2183726.1"/>
    <property type="molecule type" value="Genomic_DNA"/>
</dbReference>
<keyword evidence="7" id="KW-1185">Reference proteome</keyword>